<feature type="signal peptide" evidence="1">
    <location>
        <begin position="1"/>
        <end position="22"/>
    </location>
</feature>
<evidence type="ECO:0000256" key="1">
    <source>
        <dbReference type="SAM" id="SignalP"/>
    </source>
</evidence>
<name>A0A7V5U2K6_9BACT</name>
<protein>
    <submittedName>
        <fullName evidence="2">Uncharacterized protein</fullName>
    </submittedName>
</protein>
<sequence length="468" mass="57175">MFRLVLALVLVLAGPSLLRAQADRVRHNWWPFFFFQESRDGKVRELELFGPFYYSYQSPAESGAAFRPLLAVVDRKSRHDVYFLSPLGHYQREPETSRLRLIPLWARNSDQAEHKRHHHFGLSFWGESEEGEKYWGIFPLYGRLLDWNDKEEVRFYLWPVRVKSRFEGNVSSTWFWPIYNRTDGPTFYERKFWPFYSHKIKKDVYDRTFFLWPFFWREKFFMAEGPVPRDMFLPFWVEERGPAHQRFIFLWPFFRFYNHEDQETTIWDLPWPIFRYGESKNSPYRERKLWPLIGYRKTAEGYKHFVFWPLYTYQRDVLKHKEREYHREVRTFLLFTKFERVRNREGELTYQFSRVWPLGEQVKRKDGFEVFFFPAILPFHSPGVDRTIAPLLRLYEYVQDPQGFTRSKALWGFYRHDHTDDEDMVDLAFILSIHRKKTGWRLTFLKGLFGIGKENGKFKLKLFFLSLL</sequence>
<comment type="caution">
    <text evidence="2">The sequence shown here is derived from an EMBL/GenBank/DDBJ whole genome shotgun (WGS) entry which is preliminary data.</text>
</comment>
<proteinExistence type="predicted"/>
<feature type="chain" id="PRO_5031312096" evidence="1">
    <location>
        <begin position="23"/>
        <end position="468"/>
    </location>
</feature>
<accession>A0A7V5U2K6</accession>
<evidence type="ECO:0000313" key="2">
    <source>
        <dbReference type="EMBL" id="HHI97166.1"/>
    </source>
</evidence>
<dbReference type="EMBL" id="DROK01000144">
    <property type="protein sequence ID" value="HHI97166.1"/>
    <property type="molecule type" value="Genomic_DNA"/>
</dbReference>
<organism evidence="2">
    <name type="scientific">Thermodesulfatator atlanticus</name>
    <dbReference type="NCBI Taxonomy" id="501497"/>
    <lineage>
        <taxon>Bacteria</taxon>
        <taxon>Pseudomonadati</taxon>
        <taxon>Thermodesulfobacteriota</taxon>
        <taxon>Thermodesulfobacteria</taxon>
        <taxon>Thermodesulfobacteriales</taxon>
        <taxon>Thermodesulfatatoraceae</taxon>
        <taxon>Thermodesulfatator</taxon>
    </lineage>
</organism>
<dbReference type="Proteomes" id="UP000886101">
    <property type="component" value="Unassembled WGS sequence"/>
</dbReference>
<reference evidence="2" key="1">
    <citation type="journal article" date="2020" name="mSystems">
        <title>Genome- and Community-Level Interaction Insights into Carbon Utilization and Element Cycling Functions of Hydrothermarchaeota in Hydrothermal Sediment.</title>
        <authorList>
            <person name="Zhou Z."/>
            <person name="Liu Y."/>
            <person name="Xu W."/>
            <person name="Pan J."/>
            <person name="Luo Z.H."/>
            <person name="Li M."/>
        </authorList>
    </citation>
    <scope>NUCLEOTIDE SEQUENCE [LARGE SCALE GENOMIC DNA]</scope>
    <source>
        <strain evidence="2">HyVt-533</strain>
    </source>
</reference>
<keyword evidence="1" id="KW-0732">Signal</keyword>
<gene>
    <name evidence="2" type="ORF">ENJ96_04875</name>
</gene>
<dbReference type="AlphaFoldDB" id="A0A7V5U2K6"/>